<comment type="similarity">
    <text evidence="1">Belongs to the NAD(P)-dependent epimerase/dehydratase family.</text>
</comment>
<organism evidence="4 5">
    <name type="scientific">Mycobacterium kiyosense</name>
    <dbReference type="NCBI Taxonomy" id="2871094"/>
    <lineage>
        <taxon>Bacteria</taxon>
        <taxon>Bacillati</taxon>
        <taxon>Actinomycetota</taxon>
        <taxon>Actinomycetes</taxon>
        <taxon>Mycobacteriales</taxon>
        <taxon>Mycobacteriaceae</taxon>
        <taxon>Mycobacterium</taxon>
    </lineage>
</organism>
<dbReference type="Proteomes" id="UP001165663">
    <property type="component" value="Unassembled WGS sequence"/>
</dbReference>
<dbReference type="InterPro" id="IPR036291">
    <property type="entry name" value="NAD(P)-bd_dom_sf"/>
</dbReference>
<evidence type="ECO:0000313" key="4">
    <source>
        <dbReference type="EMBL" id="GLB85367.1"/>
    </source>
</evidence>
<gene>
    <name evidence="4" type="ORF">SRL2020028_46230</name>
</gene>
<evidence type="ECO:0000259" key="3">
    <source>
        <dbReference type="Pfam" id="PF01370"/>
    </source>
</evidence>
<protein>
    <submittedName>
        <fullName evidence="4">Oxidoreductase</fullName>
    </submittedName>
</protein>
<feature type="region of interest" description="Disordered" evidence="2">
    <location>
        <begin position="125"/>
        <end position="145"/>
    </location>
</feature>
<evidence type="ECO:0000256" key="2">
    <source>
        <dbReference type="SAM" id="MobiDB-lite"/>
    </source>
</evidence>
<evidence type="ECO:0000256" key="1">
    <source>
        <dbReference type="ARBA" id="ARBA00007637"/>
    </source>
</evidence>
<dbReference type="AlphaFoldDB" id="A0AA37V3L2"/>
<dbReference type="EMBL" id="BRXE01000082">
    <property type="protein sequence ID" value="GLB85367.1"/>
    <property type="molecule type" value="Genomic_DNA"/>
</dbReference>
<reference evidence="4" key="1">
    <citation type="submission" date="2022-07" db="EMBL/GenBank/DDBJ databases">
        <title>Mycobacterium kiyosense sp. nov., scotochromogenic slow-glowing species isolated from respiratory specimens.</title>
        <authorList>
            <person name="Fukano H."/>
            <person name="Kazumi Y."/>
            <person name="Sakagami N."/>
            <person name="Ato M."/>
            <person name="Mitarai S."/>
            <person name="Hoshino Y."/>
        </authorList>
    </citation>
    <scope>NUCLEOTIDE SEQUENCE</scope>
    <source>
        <strain evidence="4">SRL2020-028</strain>
    </source>
</reference>
<accession>A0AA37V3L2</accession>
<dbReference type="Gene3D" id="3.40.50.720">
    <property type="entry name" value="NAD(P)-binding Rossmann-like Domain"/>
    <property type="match status" value="1"/>
</dbReference>
<sequence length="357" mass="38493">MGYGPSVAETVLITGAFGLVGSEVVRRFALDGWRVVATAHRTVAALPAGAEPVQVDLTDADQVQRVVAEVSSDVIVHLAAVIPPLIYYNGRLGRRVNVDATAALLQAAERLPNPPRFVHASSGSVYGSRNPHRHPEPVTADTPTRPCELYGGQKLEAEQLVRASNLDWVMMRLGGVLSVDLSATPFTKDTLYFGSAMPADGRVHCIDSRDVATAFAAATEADVVGETLLIAGDDSHRLLQGGIGSALAAAHGMPGAMPAGLPGNPDSDDDWYPNDWMDTARAQQLLKFQHYSWPDMLAEIRDRAGWMRYPRRVIAPMAHQFVKRQGAYRKSPRTHADVWGALRARFGEVAVDTAGAE</sequence>
<evidence type="ECO:0000313" key="5">
    <source>
        <dbReference type="Proteomes" id="UP001165663"/>
    </source>
</evidence>
<dbReference type="InterPro" id="IPR001509">
    <property type="entry name" value="Epimerase_deHydtase"/>
</dbReference>
<dbReference type="PANTHER" id="PTHR43000">
    <property type="entry name" value="DTDP-D-GLUCOSE 4,6-DEHYDRATASE-RELATED"/>
    <property type="match status" value="1"/>
</dbReference>
<feature type="domain" description="NAD-dependent epimerase/dehydratase" evidence="3">
    <location>
        <begin position="11"/>
        <end position="174"/>
    </location>
</feature>
<dbReference type="Pfam" id="PF01370">
    <property type="entry name" value="Epimerase"/>
    <property type="match status" value="1"/>
</dbReference>
<comment type="caution">
    <text evidence="4">The sequence shown here is derived from an EMBL/GenBank/DDBJ whole genome shotgun (WGS) entry which is preliminary data.</text>
</comment>
<dbReference type="SUPFAM" id="SSF51735">
    <property type="entry name" value="NAD(P)-binding Rossmann-fold domains"/>
    <property type="match status" value="1"/>
</dbReference>
<proteinExistence type="inferred from homology"/>
<name>A0AA37V3L2_9MYCO</name>